<sequence>MNNVENYFISAVVEAALPLAARRGRPVKSLSQSPQGAAGISKKTPPR</sequence>
<protein>
    <submittedName>
        <fullName evidence="2">Uncharacterized protein</fullName>
    </submittedName>
</protein>
<gene>
    <name evidence="2" type="ORF">ISS99_17660</name>
</gene>
<evidence type="ECO:0000256" key="1">
    <source>
        <dbReference type="SAM" id="MobiDB-lite"/>
    </source>
</evidence>
<feature type="region of interest" description="Disordered" evidence="1">
    <location>
        <begin position="23"/>
        <end position="47"/>
    </location>
</feature>
<name>A0ABS2KJM1_9GAMM</name>
<dbReference type="Proteomes" id="UP001430193">
    <property type="component" value="Unassembled WGS sequence"/>
</dbReference>
<reference evidence="2" key="1">
    <citation type="submission" date="2020-10" db="EMBL/GenBank/DDBJ databases">
        <title>Phylogeny of dyella-like bacteria.</title>
        <authorList>
            <person name="Fu J."/>
        </authorList>
    </citation>
    <scope>NUCLEOTIDE SEQUENCE</scope>
    <source>
        <strain evidence="2">DHON07</strain>
    </source>
</reference>
<accession>A0ABS2KJM1</accession>
<organism evidence="2 3">
    <name type="scientific">Dyella mobilis</name>
    <dbReference type="NCBI Taxonomy" id="1849582"/>
    <lineage>
        <taxon>Bacteria</taxon>
        <taxon>Pseudomonadati</taxon>
        <taxon>Pseudomonadota</taxon>
        <taxon>Gammaproteobacteria</taxon>
        <taxon>Lysobacterales</taxon>
        <taxon>Rhodanobacteraceae</taxon>
        <taxon>Dyella</taxon>
    </lineage>
</organism>
<dbReference type="RefSeq" id="WP_204632934.1">
    <property type="nucleotide sequence ID" value="NZ_BSOC01000005.1"/>
</dbReference>
<comment type="caution">
    <text evidence="2">The sequence shown here is derived from an EMBL/GenBank/DDBJ whole genome shotgun (WGS) entry which is preliminary data.</text>
</comment>
<proteinExistence type="predicted"/>
<dbReference type="EMBL" id="JADIKF010000040">
    <property type="protein sequence ID" value="MBM7131355.1"/>
    <property type="molecule type" value="Genomic_DNA"/>
</dbReference>
<evidence type="ECO:0000313" key="2">
    <source>
        <dbReference type="EMBL" id="MBM7131355.1"/>
    </source>
</evidence>
<keyword evidence="3" id="KW-1185">Reference proteome</keyword>
<evidence type="ECO:0000313" key="3">
    <source>
        <dbReference type="Proteomes" id="UP001430193"/>
    </source>
</evidence>